<dbReference type="Proteomes" id="UP000092154">
    <property type="component" value="Unassembled WGS sequence"/>
</dbReference>
<dbReference type="AlphaFoldDB" id="A0A1B7MYZ2"/>
<protein>
    <submittedName>
        <fullName evidence="1">Uncharacterized protein</fullName>
    </submittedName>
</protein>
<evidence type="ECO:0000313" key="1">
    <source>
        <dbReference type="EMBL" id="OAX37840.1"/>
    </source>
</evidence>
<proteinExistence type="predicted"/>
<dbReference type="InParanoid" id="A0A1B7MYZ2"/>
<organism evidence="1 2">
    <name type="scientific">Rhizopogon vinicolor AM-OR11-026</name>
    <dbReference type="NCBI Taxonomy" id="1314800"/>
    <lineage>
        <taxon>Eukaryota</taxon>
        <taxon>Fungi</taxon>
        <taxon>Dikarya</taxon>
        <taxon>Basidiomycota</taxon>
        <taxon>Agaricomycotina</taxon>
        <taxon>Agaricomycetes</taxon>
        <taxon>Agaricomycetidae</taxon>
        <taxon>Boletales</taxon>
        <taxon>Suillineae</taxon>
        <taxon>Rhizopogonaceae</taxon>
        <taxon>Rhizopogon</taxon>
    </lineage>
</organism>
<dbReference type="STRING" id="1314800.A0A1B7MYZ2"/>
<accession>A0A1B7MYZ2</accession>
<dbReference type="EMBL" id="KV448327">
    <property type="protein sequence ID" value="OAX37840.1"/>
    <property type="molecule type" value="Genomic_DNA"/>
</dbReference>
<reference evidence="1 2" key="1">
    <citation type="submission" date="2016-06" db="EMBL/GenBank/DDBJ databases">
        <title>Comparative genomics of the ectomycorrhizal sister species Rhizopogon vinicolor and Rhizopogon vesiculosus (Basidiomycota: Boletales) reveals a divergence of the mating type B locus.</title>
        <authorList>
            <consortium name="DOE Joint Genome Institute"/>
            <person name="Mujic A.B."/>
            <person name="Kuo A."/>
            <person name="Tritt A."/>
            <person name="Lipzen A."/>
            <person name="Chen C."/>
            <person name="Johnson J."/>
            <person name="Sharma A."/>
            <person name="Barry K."/>
            <person name="Grigoriev I.V."/>
            <person name="Spatafora J.W."/>
        </authorList>
    </citation>
    <scope>NUCLEOTIDE SEQUENCE [LARGE SCALE GENOMIC DNA]</scope>
    <source>
        <strain evidence="1 2">AM-OR11-026</strain>
    </source>
</reference>
<sequence>MSKSDLLPTNLVGDNHVRVQVEDDQFRVYYQGKDYKLCEMQRNSPDKAQYNLLKLSDFTPAARIAASVWNGLREVRKFDANLYASFDVVQEIVYNTQDSSFQGATLGTAVENSSYLYAQVRANLPLALFRVGFQSAEAPQTIIEAYFFATKEGWNFWKTSVF</sequence>
<keyword evidence="2" id="KW-1185">Reference proteome</keyword>
<evidence type="ECO:0000313" key="2">
    <source>
        <dbReference type="Proteomes" id="UP000092154"/>
    </source>
</evidence>
<dbReference type="Gene3D" id="2.120.10.70">
    <property type="entry name" value="Fucose-specific lectin"/>
    <property type="match status" value="1"/>
</dbReference>
<gene>
    <name evidence="1" type="ORF">K503DRAFT_800918</name>
</gene>
<name>A0A1B7MYZ2_9AGAM</name>
<dbReference type="OrthoDB" id="407298at2759"/>